<feature type="chain" id="PRO_5012294134" description="Apple domain-containing protein" evidence="1">
    <location>
        <begin position="16"/>
        <end position="687"/>
    </location>
</feature>
<accession>M2NN72</accession>
<reference evidence="2 3" key="1">
    <citation type="journal article" date="2012" name="PLoS Pathog.">
        <title>Diverse lifestyles and strategies of plant pathogenesis encoded in the genomes of eighteen Dothideomycetes fungi.</title>
        <authorList>
            <person name="Ohm R.A."/>
            <person name="Feau N."/>
            <person name="Henrissat B."/>
            <person name="Schoch C.L."/>
            <person name="Horwitz B.A."/>
            <person name="Barry K.W."/>
            <person name="Condon B.J."/>
            <person name="Copeland A.C."/>
            <person name="Dhillon B."/>
            <person name="Glaser F."/>
            <person name="Hesse C.N."/>
            <person name="Kosti I."/>
            <person name="LaButti K."/>
            <person name="Lindquist E.A."/>
            <person name="Lucas S."/>
            <person name="Salamov A.A."/>
            <person name="Bradshaw R.E."/>
            <person name="Ciuffetti L."/>
            <person name="Hamelin R.C."/>
            <person name="Kema G.H.J."/>
            <person name="Lawrence C."/>
            <person name="Scott J.A."/>
            <person name="Spatafora J.W."/>
            <person name="Turgeon B.G."/>
            <person name="de Wit P.J.G.M."/>
            <person name="Zhong S."/>
            <person name="Goodwin S.B."/>
            <person name="Grigoriev I.V."/>
        </authorList>
    </citation>
    <scope>NUCLEOTIDE SEQUENCE [LARGE SCALE GENOMIC DNA]</scope>
    <source>
        <strain evidence="2 3">UAMH 10762</strain>
    </source>
</reference>
<keyword evidence="1" id="KW-0732">Signal</keyword>
<dbReference type="OrthoDB" id="3944128at2759"/>
<evidence type="ECO:0000313" key="2">
    <source>
        <dbReference type="EMBL" id="EMD00676.1"/>
    </source>
</evidence>
<evidence type="ECO:0000256" key="1">
    <source>
        <dbReference type="SAM" id="SignalP"/>
    </source>
</evidence>
<protein>
    <recommendedName>
        <fullName evidence="4">Apple domain-containing protein</fullName>
    </recommendedName>
</protein>
<sequence>MALLCLFFFGAQSLAQLTQQNTTSTSGSTFTFYPNTTTSGLGLTSGATPNIFAADSQISTSSAITDTSPRESLLSASSSVISISSSSSGSAASSASTSLLSASTAQGASANSLATASTTTAVGDYILLGLGISTSNNSAPSTSSNSTATTLDATLLTSSTSTVTSRGGFLFVPNNSTAFASATLLVNEVAQTNPTTFTKNATTNRTDDAVAATYAFLPSGDAGLNGSATGISYVNASTAITQFANTGISTSLPTACVNGTQWMDSQGFVYNMVCGMTSNGTILQVSTMTDANYTACALLCDLDERCFYFEVYPLANGTYACTSRDSIDILSNTMTPGYVSGIFTGEQAITLGGGLASDCTNPLTTVHMFAGSRLASEIGSFYASPGSTLATLDFRPQGAQSYNRILTSEIEMTVTVDAFPSCITTWASWASASAAWLASPGYASYDTKVFDRAWVSVTPNFNATPYTTLCDGWPRVSGTDGFLTTTEHRYETITLSTSTITPFPESPPPCSLNAAQCSEVWSSHWLCSRQYAKPPDCDTFAMSPPCPQPSNLARANLCANNIDYPCTWNGAVLQLYYWPVVTSGGNICDQANTPGRTVTGNTPRSAIVGNMTVTSPDVAFSISILSAYDNCGNVGEPMTDYVLTLPPTDVSSQLIPWFGVQALAGNATSFNFADLAPNPYQLPGGSH</sequence>
<keyword evidence="3" id="KW-1185">Reference proteome</keyword>
<dbReference type="RefSeq" id="XP_007671860.1">
    <property type="nucleotide sequence ID" value="XM_007673670.1"/>
</dbReference>
<name>M2NN72_BAUPA</name>
<proteinExistence type="predicted"/>
<dbReference type="AlphaFoldDB" id="M2NN72"/>
<organism evidence="2 3">
    <name type="scientific">Baudoinia panamericana (strain UAMH 10762)</name>
    <name type="common">Angels' share fungus</name>
    <name type="synonym">Baudoinia compniacensis (strain UAMH 10762)</name>
    <dbReference type="NCBI Taxonomy" id="717646"/>
    <lineage>
        <taxon>Eukaryota</taxon>
        <taxon>Fungi</taxon>
        <taxon>Dikarya</taxon>
        <taxon>Ascomycota</taxon>
        <taxon>Pezizomycotina</taxon>
        <taxon>Dothideomycetes</taxon>
        <taxon>Dothideomycetidae</taxon>
        <taxon>Mycosphaerellales</taxon>
        <taxon>Teratosphaeriaceae</taxon>
        <taxon>Baudoinia</taxon>
    </lineage>
</organism>
<feature type="signal peptide" evidence="1">
    <location>
        <begin position="1"/>
        <end position="15"/>
    </location>
</feature>
<dbReference type="GeneID" id="19109692"/>
<evidence type="ECO:0000313" key="3">
    <source>
        <dbReference type="Proteomes" id="UP000011761"/>
    </source>
</evidence>
<dbReference type="HOGENOM" id="CLU_400598_0_0_1"/>
<dbReference type="KEGG" id="bcom:BAUCODRAFT_20732"/>
<dbReference type="EMBL" id="KB445550">
    <property type="protein sequence ID" value="EMD00676.1"/>
    <property type="molecule type" value="Genomic_DNA"/>
</dbReference>
<dbReference type="Proteomes" id="UP000011761">
    <property type="component" value="Unassembled WGS sequence"/>
</dbReference>
<gene>
    <name evidence="2" type="ORF">BAUCODRAFT_20732</name>
</gene>
<evidence type="ECO:0008006" key="4">
    <source>
        <dbReference type="Google" id="ProtNLM"/>
    </source>
</evidence>